<comment type="similarity">
    <text evidence="1">Belongs to the eukaryotic ribosomal protein eS17 family.</text>
</comment>
<evidence type="ECO:0000256" key="2">
    <source>
        <dbReference type="ARBA" id="ARBA00022980"/>
    </source>
</evidence>
<comment type="caution">
    <text evidence="5">The sequence shown here is derived from an EMBL/GenBank/DDBJ whole genome shotgun (WGS) entry which is preliminary data.</text>
</comment>
<dbReference type="GO" id="GO:0006412">
    <property type="term" value="P:translation"/>
    <property type="evidence" value="ECO:0007669"/>
    <property type="project" value="InterPro"/>
</dbReference>
<accession>A0A497JH26</accession>
<keyword evidence="2 5" id="KW-0689">Ribosomal protein</keyword>
<evidence type="ECO:0000256" key="1">
    <source>
        <dbReference type="ARBA" id="ARBA00010444"/>
    </source>
</evidence>
<dbReference type="Proteomes" id="UP000277633">
    <property type="component" value="Unassembled WGS sequence"/>
</dbReference>
<dbReference type="GO" id="GO:1990904">
    <property type="term" value="C:ribonucleoprotein complex"/>
    <property type="evidence" value="ECO:0007669"/>
    <property type="project" value="UniProtKB-KW"/>
</dbReference>
<sequence>MGKAVPKIIKHRAKCFLEKFPDKFSSDFEKNKQFLRSLNLPFSKLEINLMAGFIARLLDNKKAS</sequence>
<protein>
    <recommendedName>
        <fullName evidence="4">30S ribosomal protein S17e</fullName>
    </recommendedName>
</protein>
<evidence type="ECO:0000313" key="5">
    <source>
        <dbReference type="EMBL" id="RLG69907.1"/>
    </source>
</evidence>
<keyword evidence="3" id="KW-0687">Ribonucleoprotein</keyword>
<evidence type="ECO:0000256" key="4">
    <source>
        <dbReference type="ARBA" id="ARBA00035394"/>
    </source>
</evidence>
<evidence type="ECO:0000313" key="6">
    <source>
        <dbReference type="Proteomes" id="UP000277633"/>
    </source>
</evidence>
<gene>
    <name evidence="5" type="ORF">DRO07_01400</name>
</gene>
<dbReference type="EMBL" id="QMWO01000036">
    <property type="protein sequence ID" value="RLG69907.1"/>
    <property type="molecule type" value="Genomic_DNA"/>
</dbReference>
<dbReference type="Pfam" id="PF00833">
    <property type="entry name" value="Ribosomal_S17e"/>
    <property type="match status" value="1"/>
</dbReference>
<reference evidence="5 6" key="1">
    <citation type="submission" date="2018-06" db="EMBL/GenBank/DDBJ databases">
        <title>Extensive metabolic versatility and redundancy in microbially diverse, dynamic hydrothermal sediments.</title>
        <authorList>
            <person name="Dombrowski N."/>
            <person name="Teske A."/>
            <person name="Baker B.J."/>
        </authorList>
    </citation>
    <scope>NUCLEOTIDE SEQUENCE [LARGE SCALE GENOMIC DNA]</scope>
    <source>
        <strain evidence="5">B9_G13</strain>
    </source>
</reference>
<dbReference type="InterPro" id="IPR001210">
    <property type="entry name" value="Ribosomal_eS17"/>
</dbReference>
<dbReference type="GO" id="GO:0005840">
    <property type="term" value="C:ribosome"/>
    <property type="evidence" value="ECO:0007669"/>
    <property type="project" value="UniProtKB-KW"/>
</dbReference>
<name>A0A497JH26_9ARCH</name>
<dbReference type="Gene3D" id="1.10.60.20">
    <property type="entry name" value="Ribosomal protein S17e-like"/>
    <property type="match status" value="1"/>
</dbReference>
<organism evidence="5 6">
    <name type="scientific">Candidatus Iainarchaeum sp</name>
    <dbReference type="NCBI Taxonomy" id="3101447"/>
    <lineage>
        <taxon>Archaea</taxon>
        <taxon>Candidatus Iainarchaeota</taxon>
        <taxon>Candidatus Iainarchaeia</taxon>
        <taxon>Candidatus Iainarchaeales</taxon>
        <taxon>Candidatus Iainarchaeaceae</taxon>
        <taxon>Candidatus Iainarchaeum</taxon>
    </lineage>
</organism>
<dbReference type="SUPFAM" id="SSF116820">
    <property type="entry name" value="Rps17e-like"/>
    <property type="match status" value="1"/>
</dbReference>
<evidence type="ECO:0000256" key="3">
    <source>
        <dbReference type="ARBA" id="ARBA00023274"/>
    </source>
</evidence>
<dbReference type="GO" id="GO:0003735">
    <property type="term" value="F:structural constituent of ribosome"/>
    <property type="evidence" value="ECO:0007669"/>
    <property type="project" value="InterPro"/>
</dbReference>
<dbReference type="AlphaFoldDB" id="A0A497JH26"/>
<proteinExistence type="inferred from homology"/>
<dbReference type="InterPro" id="IPR036401">
    <property type="entry name" value="Ribosomal_eS17_sf"/>
</dbReference>